<dbReference type="Proteomes" id="UP000009022">
    <property type="component" value="Unassembled WGS sequence"/>
</dbReference>
<dbReference type="OMA" id="QTYIKTQ"/>
<dbReference type="KEGG" id="tad:TRIADDRAFT_55512"/>
<dbReference type="PANTHER" id="PTHR28457">
    <property type="entry name" value="COILED-COIL DOMAIN-CONTAINING PROTEIN 189"/>
    <property type="match status" value="1"/>
</dbReference>
<dbReference type="HOGENOM" id="CLU_073614_0_0_1"/>
<sequence length="283" mass="32551">MNVIHIPSTLKPSVCIWEDLNTGQLDRIDACGTAEDVKGILAEMFNLRDYDKDLKMGIIIDLFYYTLQFAKENNFSQEQTSAFFSIVKRVHMANIDTPFGNIEAVYKYFKELLFCHSVNRPPYSIYIFSVIQVKLIITYVINTYFRHLKLYKYAFTPKVRMDIAFDYVGMPANQLIPVEEEKNDDVEEDTGDKEIEEIVETKGETTETTDSIKGEEVEADEADDSKNRIKTLITTTLQEQLQQMKLTIDHQIRQNDDIITSKIKAVEESVIGKGGKGSKTKRR</sequence>
<feature type="transmembrane region" description="Helical" evidence="2">
    <location>
        <begin position="123"/>
        <end position="145"/>
    </location>
</feature>
<evidence type="ECO:0000313" key="4">
    <source>
        <dbReference type="Proteomes" id="UP000009022"/>
    </source>
</evidence>
<evidence type="ECO:0000256" key="2">
    <source>
        <dbReference type="SAM" id="Phobius"/>
    </source>
</evidence>
<dbReference type="InParanoid" id="B3RV36"/>
<accession>B3RV36</accession>
<dbReference type="EMBL" id="DS985244">
    <property type="protein sequence ID" value="EDV25927.1"/>
    <property type="molecule type" value="Genomic_DNA"/>
</dbReference>
<keyword evidence="2" id="KW-0812">Transmembrane</keyword>
<feature type="region of interest" description="Disordered" evidence="1">
    <location>
        <begin position="199"/>
        <end position="224"/>
    </location>
</feature>
<name>B3RV36_TRIAD</name>
<dbReference type="OrthoDB" id="425082at2759"/>
<dbReference type="GeneID" id="6752678"/>
<proteinExistence type="predicted"/>
<dbReference type="RefSeq" id="XP_002111960.1">
    <property type="nucleotide sequence ID" value="XM_002111924.1"/>
</dbReference>
<organism evidence="3 4">
    <name type="scientific">Trichoplax adhaerens</name>
    <name type="common">Trichoplax reptans</name>
    <dbReference type="NCBI Taxonomy" id="10228"/>
    <lineage>
        <taxon>Eukaryota</taxon>
        <taxon>Metazoa</taxon>
        <taxon>Placozoa</taxon>
        <taxon>Uniplacotomia</taxon>
        <taxon>Trichoplacea</taxon>
        <taxon>Trichoplacidae</taxon>
        <taxon>Trichoplax</taxon>
    </lineage>
</organism>
<dbReference type="CTD" id="6752678"/>
<protein>
    <recommendedName>
        <fullName evidence="5">Coiled-coil domain-containing protein 189</fullName>
    </recommendedName>
</protein>
<dbReference type="PANTHER" id="PTHR28457:SF1">
    <property type="entry name" value="CILIA- AND FLAGELLA-ASSOCIATED PROTEIN 119"/>
    <property type="match status" value="1"/>
</dbReference>
<dbReference type="PhylomeDB" id="B3RV36"/>
<evidence type="ECO:0000313" key="3">
    <source>
        <dbReference type="EMBL" id="EDV25927.1"/>
    </source>
</evidence>
<gene>
    <name evidence="3" type="ORF">TRIADDRAFT_55512</name>
</gene>
<dbReference type="STRING" id="10228.B3RV36"/>
<keyword evidence="4" id="KW-1185">Reference proteome</keyword>
<dbReference type="Pfam" id="PF14769">
    <property type="entry name" value="CLAMP"/>
    <property type="match status" value="1"/>
</dbReference>
<dbReference type="AlphaFoldDB" id="B3RV36"/>
<feature type="compositionally biased region" description="Basic and acidic residues" evidence="1">
    <location>
        <begin position="199"/>
        <end position="216"/>
    </location>
</feature>
<keyword evidence="2" id="KW-0472">Membrane</keyword>
<dbReference type="InterPro" id="IPR032727">
    <property type="entry name" value="CLAMP"/>
</dbReference>
<evidence type="ECO:0000256" key="1">
    <source>
        <dbReference type="SAM" id="MobiDB-lite"/>
    </source>
</evidence>
<evidence type="ECO:0008006" key="5">
    <source>
        <dbReference type="Google" id="ProtNLM"/>
    </source>
</evidence>
<keyword evidence="2" id="KW-1133">Transmembrane helix</keyword>
<dbReference type="FunCoup" id="B3RV36">
    <property type="interactions" value="58"/>
</dbReference>
<reference evidence="3 4" key="1">
    <citation type="journal article" date="2008" name="Nature">
        <title>The Trichoplax genome and the nature of placozoans.</title>
        <authorList>
            <person name="Srivastava M."/>
            <person name="Begovic E."/>
            <person name="Chapman J."/>
            <person name="Putnam N.H."/>
            <person name="Hellsten U."/>
            <person name="Kawashima T."/>
            <person name="Kuo A."/>
            <person name="Mitros T."/>
            <person name="Salamov A."/>
            <person name="Carpenter M.L."/>
            <person name="Signorovitch A.Y."/>
            <person name="Moreno M.A."/>
            <person name="Kamm K."/>
            <person name="Grimwood J."/>
            <person name="Schmutz J."/>
            <person name="Shapiro H."/>
            <person name="Grigoriev I.V."/>
            <person name="Buss L.W."/>
            <person name="Schierwater B."/>
            <person name="Dellaporta S.L."/>
            <person name="Rokhsar D.S."/>
        </authorList>
    </citation>
    <scope>NUCLEOTIDE SEQUENCE [LARGE SCALE GENOMIC DNA]</scope>
    <source>
        <strain evidence="3 4">Grell-BS-1999</strain>
    </source>
</reference>
<dbReference type="eggNOG" id="ENOG502RXPT">
    <property type="taxonomic scope" value="Eukaryota"/>
</dbReference>